<dbReference type="GO" id="GO:0006044">
    <property type="term" value="P:N-acetylglucosamine metabolic process"/>
    <property type="evidence" value="ECO:0007669"/>
    <property type="project" value="TreeGrafter"/>
</dbReference>
<name>A0A1R0GLC2_9FUNG</name>
<comment type="caution">
    <text evidence="1">The sequence shown here is derived from an EMBL/GenBank/DDBJ whole genome shotgun (WGS) entry which is preliminary data.</text>
</comment>
<dbReference type="AlphaFoldDB" id="A0A1R0GLC2"/>
<gene>
    <name evidence="1" type="ORF">AYI68_g8281</name>
</gene>
<reference evidence="1 2" key="1">
    <citation type="journal article" date="2016" name="Mol. Biol. Evol.">
        <title>Genome-Wide Survey of Gut Fungi (Harpellales) Reveals the First Horizontally Transferred Ubiquitin Gene from a Mosquito Host.</title>
        <authorList>
            <person name="Wang Y."/>
            <person name="White M.M."/>
            <person name="Kvist S."/>
            <person name="Moncalvo J.M."/>
        </authorList>
    </citation>
    <scope>NUCLEOTIDE SEQUENCE [LARGE SCALE GENOMIC DNA]</scope>
    <source>
        <strain evidence="1 2">ALG-7-W6</strain>
    </source>
</reference>
<dbReference type="STRING" id="133383.A0A1R0GLC2"/>
<dbReference type="InterPro" id="IPR022036">
    <property type="entry name" value="DUF3605"/>
</dbReference>
<dbReference type="PANTHER" id="PTHR35020">
    <property type="entry name" value="N-ACETYLGLUCOSAMINE-INDUCED PROTEIN 1"/>
    <property type="match status" value="1"/>
</dbReference>
<sequence length="156" mass="17777">MVAEKKTQVKSWSVLKKYIDSGEFEELGRTVENQSIYDAKMKELKAKYGSIDTFIRETVVSKILDDKAKITDGVIDYKDQLYLKKNDFPYALEPNIDHLILWSVYKLDAGSVPPPNVVHFIATHLGPSVEYLWLVNPPHLQSVPGVYHGHLFVKTS</sequence>
<protein>
    <submittedName>
        <fullName evidence="1">Uncharacterized protein</fullName>
    </submittedName>
</protein>
<evidence type="ECO:0000313" key="1">
    <source>
        <dbReference type="EMBL" id="OLY77685.1"/>
    </source>
</evidence>
<dbReference type="PANTHER" id="PTHR35020:SF2">
    <property type="entry name" value="N-ACETYLGLUCOSAMINE-INDUCED PROTEIN 1"/>
    <property type="match status" value="1"/>
</dbReference>
<proteinExistence type="predicted"/>
<dbReference type="EMBL" id="LSSL01007731">
    <property type="protein sequence ID" value="OLY77685.1"/>
    <property type="molecule type" value="Genomic_DNA"/>
</dbReference>
<keyword evidence="2" id="KW-1185">Reference proteome</keyword>
<dbReference type="GO" id="GO:0005737">
    <property type="term" value="C:cytoplasm"/>
    <property type="evidence" value="ECO:0007669"/>
    <property type="project" value="TreeGrafter"/>
</dbReference>
<dbReference type="Pfam" id="PF12239">
    <property type="entry name" value="DUF3605"/>
    <property type="match status" value="1"/>
</dbReference>
<evidence type="ECO:0000313" key="2">
    <source>
        <dbReference type="Proteomes" id="UP000187455"/>
    </source>
</evidence>
<dbReference type="OrthoDB" id="498286at2759"/>
<accession>A0A1R0GLC2</accession>
<dbReference type="Proteomes" id="UP000187455">
    <property type="component" value="Unassembled WGS sequence"/>
</dbReference>
<organism evidence="1 2">
    <name type="scientific">Smittium mucronatum</name>
    <dbReference type="NCBI Taxonomy" id="133383"/>
    <lineage>
        <taxon>Eukaryota</taxon>
        <taxon>Fungi</taxon>
        <taxon>Fungi incertae sedis</taxon>
        <taxon>Zoopagomycota</taxon>
        <taxon>Kickxellomycotina</taxon>
        <taxon>Harpellomycetes</taxon>
        <taxon>Harpellales</taxon>
        <taxon>Legeriomycetaceae</taxon>
        <taxon>Smittium</taxon>
    </lineage>
</organism>